<evidence type="ECO:0000313" key="3">
    <source>
        <dbReference type="Proteomes" id="UP000613512"/>
    </source>
</evidence>
<dbReference type="PROSITE" id="PS51257">
    <property type="entry name" value="PROKAR_LIPOPROTEIN"/>
    <property type="match status" value="1"/>
</dbReference>
<dbReference type="AlphaFoldDB" id="A0A916S4X0"/>
<dbReference type="Proteomes" id="UP000613512">
    <property type="component" value="Unassembled WGS sequence"/>
</dbReference>
<feature type="signal peptide" evidence="1">
    <location>
        <begin position="1"/>
        <end position="19"/>
    </location>
</feature>
<dbReference type="EMBL" id="BMEY01000013">
    <property type="protein sequence ID" value="GGA81188.1"/>
    <property type="molecule type" value="Genomic_DNA"/>
</dbReference>
<evidence type="ECO:0008006" key="4">
    <source>
        <dbReference type="Google" id="ProtNLM"/>
    </source>
</evidence>
<dbReference type="Gene3D" id="2.50.20.20">
    <property type="match status" value="1"/>
</dbReference>
<reference evidence="2" key="2">
    <citation type="submission" date="2020-09" db="EMBL/GenBank/DDBJ databases">
        <authorList>
            <person name="Sun Q."/>
            <person name="Zhou Y."/>
        </authorList>
    </citation>
    <scope>NUCLEOTIDE SEQUENCE</scope>
    <source>
        <strain evidence="2">CGMCC 1.12408</strain>
    </source>
</reference>
<protein>
    <recommendedName>
        <fullName evidence="4">Lipoprotein</fullName>
    </recommendedName>
</protein>
<accession>A0A916S4X0</accession>
<organism evidence="2 3">
    <name type="scientific">Ornithinibacillus halotolerans</name>
    <dbReference type="NCBI Taxonomy" id="1274357"/>
    <lineage>
        <taxon>Bacteria</taxon>
        <taxon>Bacillati</taxon>
        <taxon>Bacillota</taxon>
        <taxon>Bacilli</taxon>
        <taxon>Bacillales</taxon>
        <taxon>Bacillaceae</taxon>
        <taxon>Ornithinibacillus</taxon>
    </lineage>
</organism>
<reference evidence="2" key="1">
    <citation type="journal article" date="2014" name="Int. J. Syst. Evol. Microbiol.">
        <title>Complete genome sequence of Corynebacterium casei LMG S-19264T (=DSM 44701T), isolated from a smear-ripened cheese.</title>
        <authorList>
            <consortium name="US DOE Joint Genome Institute (JGI-PGF)"/>
            <person name="Walter F."/>
            <person name="Albersmeier A."/>
            <person name="Kalinowski J."/>
            <person name="Ruckert C."/>
        </authorList>
    </citation>
    <scope>NUCLEOTIDE SEQUENCE</scope>
    <source>
        <strain evidence="2">CGMCC 1.12408</strain>
    </source>
</reference>
<keyword evidence="1" id="KW-0732">Signal</keyword>
<keyword evidence="3" id="KW-1185">Reference proteome</keyword>
<sequence length="269" mass="30508">MKKWLISFTLIVLSIGLVACGEKAEDVYNKAIETSNEMRSAEVSTALEQEISMGDFGSIIIESDMEGSIIIDPIAMHQKGTMAMSMGSETPLEMDTEIYFVDEEMYVYESLSGQWIKADSSLIPIDTITANQPDVSEQLKMMEKYINDFDFKEKDDEYIFTLDADGEGFMELTEEMLENYLPEEVTAGLGNINEILEDMEIKKLYIEMIIDSKTYEIKQYNLDMDMTMTVEGETIDIVQHVESEYKSINTIDNIEIPEEILESAVDAGL</sequence>
<evidence type="ECO:0000313" key="2">
    <source>
        <dbReference type="EMBL" id="GGA81188.1"/>
    </source>
</evidence>
<gene>
    <name evidence="2" type="ORF">GCM10008025_25680</name>
</gene>
<evidence type="ECO:0000256" key="1">
    <source>
        <dbReference type="SAM" id="SignalP"/>
    </source>
</evidence>
<feature type="chain" id="PRO_5038888235" description="Lipoprotein" evidence="1">
    <location>
        <begin position="20"/>
        <end position="269"/>
    </location>
</feature>
<comment type="caution">
    <text evidence="2">The sequence shown here is derived from an EMBL/GenBank/DDBJ whole genome shotgun (WGS) entry which is preliminary data.</text>
</comment>
<proteinExistence type="predicted"/>
<name>A0A916S4X0_9BACI</name>
<dbReference type="InterPro" id="IPR046720">
    <property type="entry name" value="DUF6612"/>
</dbReference>
<dbReference type="RefSeq" id="WP_188385066.1">
    <property type="nucleotide sequence ID" value="NZ_BMEY01000013.1"/>
</dbReference>
<dbReference type="Pfam" id="PF20316">
    <property type="entry name" value="DUF6612"/>
    <property type="match status" value="1"/>
</dbReference>